<dbReference type="OrthoDB" id="525779at2"/>
<proteinExistence type="predicted"/>
<dbReference type="KEGG" id="npu:Npun_R4217"/>
<keyword evidence="1" id="KW-0472">Membrane</keyword>
<feature type="transmembrane region" description="Helical" evidence="1">
    <location>
        <begin position="254"/>
        <end position="279"/>
    </location>
</feature>
<dbReference type="Pfam" id="PF26314">
    <property type="entry name" value="MptA_B_family"/>
    <property type="match status" value="1"/>
</dbReference>
<keyword evidence="1" id="KW-0812">Transmembrane</keyword>
<dbReference type="eggNOG" id="ENOG502ZA2I">
    <property type="taxonomic scope" value="Bacteria"/>
</dbReference>
<evidence type="ECO:0000313" key="2">
    <source>
        <dbReference type="EMBL" id="ACC82592.1"/>
    </source>
</evidence>
<keyword evidence="1" id="KW-1133">Transmembrane helix</keyword>
<dbReference type="RefSeq" id="WP_012410559.1">
    <property type="nucleotide sequence ID" value="NC_010628.1"/>
</dbReference>
<evidence type="ECO:0000313" key="3">
    <source>
        <dbReference type="Proteomes" id="UP000001191"/>
    </source>
</evidence>
<reference evidence="3" key="1">
    <citation type="submission" date="2008-04" db="EMBL/GenBank/DDBJ databases">
        <title>Complete sequence of chromosome of Nostoc punctiforme ATCC 29133.</title>
        <authorList>
            <consortium name="US DOE Joint Genome Institute"/>
            <person name="Copeland A."/>
            <person name="Lucas S."/>
            <person name="Lapidus A."/>
            <person name="Glavina del Rio T."/>
            <person name="Dalin E."/>
            <person name="Tice H."/>
            <person name="Pitluck S."/>
            <person name="Chain P."/>
            <person name="Malfatti S."/>
            <person name="Shin M."/>
            <person name="Vergez L."/>
            <person name="Schmutz J."/>
            <person name="Larimer F."/>
            <person name="Land M."/>
            <person name="Hauser L."/>
            <person name="Kyrpides N."/>
            <person name="Kim E."/>
            <person name="Meeks J.C."/>
            <person name="Elhai J."/>
            <person name="Campbell E.L."/>
            <person name="Thiel T."/>
            <person name="Longmire J."/>
            <person name="Potts M."/>
            <person name="Atlas R."/>
        </authorList>
    </citation>
    <scope>NUCLEOTIDE SEQUENCE [LARGE SCALE GENOMIC DNA]</scope>
    <source>
        <strain evidence="3">ATCC 29133 / PCC 73102</strain>
    </source>
</reference>
<protein>
    <recommendedName>
        <fullName evidence="4">DUF2029 domain-containing protein</fullName>
    </recommendedName>
</protein>
<dbReference type="EMBL" id="CP001037">
    <property type="protein sequence ID" value="ACC82592.1"/>
    <property type="molecule type" value="Genomic_DNA"/>
</dbReference>
<feature type="transmembrane region" description="Helical" evidence="1">
    <location>
        <begin position="450"/>
        <end position="468"/>
    </location>
</feature>
<dbReference type="EnsemblBacteria" id="ACC82592">
    <property type="protein sequence ID" value="ACC82592"/>
    <property type="gene ID" value="Npun_R4217"/>
</dbReference>
<dbReference type="Proteomes" id="UP000001191">
    <property type="component" value="Chromosome"/>
</dbReference>
<reference evidence="2 3" key="2">
    <citation type="journal article" date="2013" name="Plant Physiol.">
        <title>A Nostoc punctiforme Sugar Transporter Necessary to Establish a Cyanobacterium-Plant Symbiosis.</title>
        <authorList>
            <person name="Ekman M."/>
            <person name="Picossi S."/>
            <person name="Campbell E.L."/>
            <person name="Meeks J.C."/>
            <person name="Flores E."/>
        </authorList>
    </citation>
    <scope>NUCLEOTIDE SEQUENCE [LARGE SCALE GENOMIC DNA]</scope>
    <source>
        <strain evidence="3">ATCC 29133 / PCC 73102</strain>
    </source>
</reference>
<feature type="transmembrane region" description="Helical" evidence="1">
    <location>
        <begin position="95"/>
        <end position="113"/>
    </location>
</feature>
<accession>B2J8V4</accession>
<feature type="transmembrane region" description="Helical" evidence="1">
    <location>
        <begin position="229"/>
        <end position="248"/>
    </location>
</feature>
<gene>
    <name evidence="2" type="ordered locus">Npun_R4217</name>
</gene>
<sequence length="480" mass="54545">MFLLNANNLSNTKKNKILLSLAIFFSLLLCGELAIRAYSFYLEALGNSTGRYLPDFPNPFDQIRTGIEFICLNIIYIAWLIINRNNKKDITFIKILKNSSFFLLIAFAGYPITTDINLYVHYGLMYLNGINPFLNPASAFTSELSPFLIWKQTSTYGPISQLFFMFSGLFVAITPSLGIYAFKLICLLFHILNSYLIWGHLKNSPHKANVTIAYLLSPLLVYEQITNAHIDVLISTILIILIICLKNYNYIAAIVTAWIGFLIKTLPIVWLPLIFVYLIKQQRWKILFSAIFISVAIIFATSLIALPSVDAWTSLFNPGVKDRVGGSLYGFIKNVLSLNILNLPATFQETVFSTLKPIIFSIFVVSYLIILVKPFLKKKYSETTFTINIGWITLILFLFAAPWYCSWYSSVLLAVVALNIDSNSKRFVITTIVFCISSTVFNYLLRGIRLCDFLTVVPTLAVIIFWLVRDIQALKKPMKN</sequence>
<feature type="transmembrane region" description="Helical" evidence="1">
    <location>
        <begin position="427"/>
        <end position="445"/>
    </location>
</feature>
<organism evidence="2 3">
    <name type="scientific">Nostoc punctiforme (strain ATCC 29133 / PCC 73102)</name>
    <dbReference type="NCBI Taxonomy" id="63737"/>
    <lineage>
        <taxon>Bacteria</taxon>
        <taxon>Bacillati</taxon>
        <taxon>Cyanobacteriota</taxon>
        <taxon>Cyanophyceae</taxon>
        <taxon>Nostocales</taxon>
        <taxon>Nostocaceae</taxon>
        <taxon>Nostoc</taxon>
    </lineage>
</organism>
<name>B2J8V4_NOSP7</name>
<feature type="transmembrane region" description="Helical" evidence="1">
    <location>
        <begin position="63"/>
        <end position="83"/>
    </location>
</feature>
<keyword evidence="3" id="KW-1185">Reference proteome</keyword>
<feature type="transmembrane region" description="Helical" evidence="1">
    <location>
        <begin position="286"/>
        <end position="306"/>
    </location>
</feature>
<dbReference type="AlphaFoldDB" id="B2J8V4"/>
<dbReference type="HOGENOM" id="CLU_586408_0_0_3"/>
<feature type="transmembrane region" description="Helical" evidence="1">
    <location>
        <begin position="358"/>
        <end position="376"/>
    </location>
</feature>
<feature type="transmembrane region" description="Helical" evidence="1">
    <location>
        <begin position="162"/>
        <end position="192"/>
    </location>
</feature>
<evidence type="ECO:0000256" key="1">
    <source>
        <dbReference type="SAM" id="Phobius"/>
    </source>
</evidence>
<feature type="transmembrane region" description="Helical" evidence="1">
    <location>
        <begin position="388"/>
        <end position="415"/>
    </location>
</feature>
<evidence type="ECO:0008006" key="4">
    <source>
        <dbReference type="Google" id="ProtNLM"/>
    </source>
</evidence>